<dbReference type="CDD" id="cd02440">
    <property type="entry name" value="AdoMet_MTases"/>
    <property type="match status" value="1"/>
</dbReference>
<feature type="domain" description="Methyltransferase" evidence="1">
    <location>
        <begin position="2"/>
        <end position="84"/>
    </location>
</feature>
<dbReference type="InterPro" id="IPR041698">
    <property type="entry name" value="Methyltransf_25"/>
</dbReference>
<proteinExistence type="predicted"/>
<sequence length="162" mass="17669">MGLLTQELVRLGLDAFGIDLSPRMVALARRRYPALRFAVGSMLELGVADGSLGGVLACNSIIHIPWKYRPQVFAEFHRALRPGGQLMLSLGIGDERRHFDGVDGVAISLDWYRQQPDEVCSLLGEAGFEVRERAVDEPEPGSANAPHGYLLACKRVGIGQTV</sequence>
<protein>
    <recommendedName>
        <fullName evidence="1">Methyltransferase domain-containing protein</fullName>
    </recommendedName>
</protein>
<name>A0ABP9SNM0_9ACTN</name>
<evidence type="ECO:0000313" key="3">
    <source>
        <dbReference type="Proteomes" id="UP001501570"/>
    </source>
</evidence>
<accession>A0ABP9SNM0</accession>
<dbReference type="SUPFAM" id="SSF53335">
    <property type="entry name" value="S-adenosyl-L-methionine-dependent methyltransferases"/>
    <property type="match status" value="1"/>
</dbReference>
<evidence type="ECO:0000313" key="2">
    <source>
        <dbReference type="EMBL" id="GAA5198429.1"/>
    </source>
</evidence>
<reference evidence="3" key="1">
    <citation type="journal article" date="2019" name="Int. J. Syst. Evol. Microbiol.">
        <title>The Global Catalogue of Microorganisms (GCM) 10K type strain sequencing project: providing services to taxonomists for standard genome sequencing and annotation.</title>
        <authorList>
            <consortium name="The Broad Institute Genomics Platform"/>
            <consortium name="The Broad Institute Genome Sequencing Center for Infectious Disease"/>
            <person name="Wu L."/>
            <person name="Ma J."/>
        </authorList>
    </citation>
    <scope>NUCLEOTIDE SEQUENCE [LARGE SCALE GENOMIC DNA]</scope>
    <source>
        <strain evidence="3">JCM 18304</strain>
    </source>
</reference>
<dbReference type="Pfam" id="PF13649">
    <property type="entry name" value="Methyltransf_25"/>
    <property type="match status" value="1"/>
</dbReference>
<organism evidence="2 3">
    <name type="scientific">Rugosimonospora acidiphila</name>
    <dbReference type="NCBI Taxonomy" id="556531"/>
    <lineage>
        <taxon>Bacteria</taxon>
        <taxon>Bacillati</taxon>
        <taxon>Actinomycetota</taxon>
        <taxon>Actinomycetes</taxon>
        <taxon>Micromonosporales</taxon>
        <taxon>Micromonosporaceae</taxon>
        <taxon>Rugosimonospora</taxon>
    </lineage>
</organism>
<evidence type="ECO:0000259" key="1">
    <source>
        <dbReference type="Pfam" id="PF13649"/>
    </source>
</evidence>
<dbReference type="RefSeq" id="WP_425571018.1">
    <property type="nucleotide sequence ID" value="NZ_BAABJQ010000033.1"/>
</dbReference>
<dbReference type="EMBL" id="BAABJQ010000033">
    <property type="protein sequence ID" value="GAA5198429.1"/>
    <property type="molecule type" value="Genomic_DNA"/>
</dbReference>
<dbReference type="Proteomes" id="UP001501570">
    <property type="component" value="Unassembled WGS sequence"/>
</dbReference>
<dbReference type="InterPro" id="IPR029063">
    <property type="entry name" value="SAM-dependent_MTases_sf"/>
</dbReference>
<comment type="caution">
    <text evidence="2">The sequence shown here is derived from an EMBL/GenBank/DDBJ whole genome shotgun (WGS) entry which is preliminary data.</text>
</comment>
<dbReference type="Gene3D" id="3.40.50.150">
    <property type="entry name" value="Vaccinia Virus protein VP39"/>
    <property type="match status" value="1"/>
</dbReference>
<keyword evidence="3" id="KW-1185">Reference proteome</keyword>
<gene>
    <name evidence="2" type="ORF">GCM10023322_71830</name>
</gene>